<dbReference type="Proteomes" id="UP000236161">
    <property type="component" value="Unassembled WGS sequence"/>
</dbReference>
<reference evidence="1 2" key="1">
    <citation type="journal article" date="2017" name="Nature">
        <title>The Apostasia genome and the evolution of orchids.</title>
        <authorList>
            <person name="Zhang G.Q."/>
            <person name="Liu K.W."/>
            <person name="Li Z."/>
            <person name="Lohaus R."/>
            <person name="Hsiao Y.Y."/>
            <person name="Niu S.C."/>
            <person name="Wang J.Y."/>
            <person name="Lin Y.C."/>
            <person name="Xu Q."/>
            <person name="Chen L.J."/>
            <person name="Yoshida K."/>
            <person name="Fujiwara S."/>
            <person name="Wang Z.W."/>
            <person name="Zhang Y.Q."/>
            <person name="Mitsuda N."/>
            <person name="Wang M."/>
            <person name="Liu G.H."/>
            <person name="Pecoraro L."/>
            <person name="Huang H.X."/>
            <person name="Xiao X.J."/>
            <person name="Lin M."/>
            <person name="Wu X.Y."/>
            <person name="Wu W.L."/>
            <person name="Chen Y.Y."/>
            <person name="Chang S.B."/>
            <person name="Sakamoto S."/>
            <person name="Ohme-Takagi M."/>
            <person name="Yagi M."/>
            <person name="Zeng S.J."/>
            <person name="Shen C.Y."/>
            <person name="Yeh C.M."/>
            <person name="Luo Y.B."/>
            <person name="Tsai W.C."/>
            <person name="Van de Peer Y."/>
            <person name="Liu Z.J."/>
        </authorList>
    </citation>
    <scope>NUCLEOTIDE SEQUENCE [LARGE SCALE GENOMIC DNA]</scope>
    <source>
        <strain evidence="2">cv. Shenzhen</strain>
        <tissue evidence="1">Stem</tissue>
    </source>
</reference>
<dbReference type="OrthoDB" id="1002269at2759"/>
<evidence type="ECO:0000313" key="1">
    <source>
        <dbReference type="EMBL" id="PKA54217.1"/>
    </source>
</evidence>
<proteinExistence type="predicted"/>
<dbReference type="AlphaFoldDB" id="A0A2I0AFA3"/>
<protein>
    <submittedName>
        <fullName evidence="1">Uncharacterized protein</fullName>
    </submittedName>
</protein>
<name>A0A2I0AFA3_9ASPA</name>
<keyword evidence="2" id="KW-1185">Reference proteome</keyword>
<evidence type="ECO:0000313" key="2">
    <source>
        <dbReference type="Proteomes" id="UP000236161"/>
    </source>
</evidence>
<organism evidence="1 2">
    <name type="scientific">Apostasia shenzhenica</name>
    <dbReference type="NCBI Taxonomy" id="1088818"/>
    <lineage>
        <taxon>Eukaryota</taxon>
        <taxon>Viridiplantae</taxon>
        <taxon>Streptophyta</taxon>
        <taxon>Embryophyta</taxon>
        <taxon>Tracheophyta</taxon>
        <taxon>Spermatophyta</taxon>
        <taxon>Magnoliopsida</taxon>
        <taxon>Liliopsida</taxon>
        <taxon>Asparagales</taxon>
        <taxon>Orchidaceae</taxon>
        <taxon>Apostasioideae</taxon>
        <taxon>Apostasia</taxon>
    </lineage>
</organism>
<sequence length="61" mass="6858">MALKFIQKRILDTTLKLSGILYVIGNTYMKEIYGVGMLLSKRCASDDVSVSLMASRMKRKA</sequence>
<accession>A0A2I0AFA3</accession>
<gene>
    <name evidence="1" type="ORF">AXF42_Ash000050</name>
</gene>
<dbReference type="EMBL" id="KZ451982">
    <property type="protein sequence ID" value="PKA54217.1"/>
    <property type="molecule type" value="Genomic_DNA"/>
</dbReference>